<dbReference type="Gene3D" id="3.40.50.1820">
    <property type="entry name" value="alpha/beta hydrolase"/>
    <property type="match status" value="1"/>
</dbReference>
<dbReference type="SUPFAM" id="SSF53474">
    <property type="entry name" value="alpha/beta-Hydrolases"/>
    <property type="match status" value="1"/>
</dbReference>
<comment type="caution">
    <text evidence="2">The sequence shown here is derived from an EMBL/GenBank/DDBJ whole genome shotgun (WGS) entry which is preliminary data.</text>
</comment>
<keyword evidence="3" id="KW-1185">Reference proteome</keyword>
<gene>
    <name evidence="2" type="ORF">QCA50_019772</name>
</gene>
<evidence type="ECO:0000313" key="3">
    <source>
        <dbReference type="Proteomes" id="UP001385951"/>
    </source>
</evidence>
<dbReference type="AlphaFoldDB" id="A0AAW0FAM0"/>
<dbReference type="Pfam" id="PF12697">
    <property type="entry name" value="Abhydrolase_6"/>
    <property type="match status" value="1"/>
</dbReference>
<organism evidence="2 3">
    <name type="scientific">Cerrena zonata</name>
    <dbReference type="NCBI Taxonomy" id="2478898"/>
    <lineage>
        <taxon>Eukaryota</taxon>
        <taxon>Fungi</taxon>
        <taxon>Dikarya</taxon>
        <taxon>Basidiomycota</taxon>
        <taxon>Agaricomycotina</taxon>
        <taxon>Agaricomycetes</taxon>
        <taxon>Polyporales</taxon>
        <taxon>Cerrenaceae</taxon>
        <taxon>Cerrena</taxon>
    </lineage>
</organism>
<dbReference type="Proteomes" id="UP001385951">
    <property type="component" value="Unassembled WGS sequence"/>
</dbReference>
<evidence type="ECO:0000313" key="2">
    <source>
        <dbReference type="EMBL" id="KAK7677271.1"/>
    </source>
</evidence>
<accession>A0AAW0FAM0</accession>
<protein>
    <recommendedName>
        <fullName evidence="1">AB hydrolase-1 domain-containing protein</fullName>
    </recommendedName>
</protein>
<feature type="domain" description="AB hydrolase-1" evidence="1">
    <location>
        <begin position="30"/>
        <end position="373"/>
    </location>
</feature>
<evidence type="ECO:0000259" key="1">
    <source>
        <dbReference type="Pfam" id="PF12697"/>
    </source>
</evidence>
<dbReference type="InterPro" id="IPR029058">
    <property type="entry name" value="AB_hydrolase_fold"/>
</dbReference>
<proteinExistence type="predicted"/>
<reference evidence="2 3" key="1">
    <citation type="submission" date="2022-09" db="EMBL/GenBank/DDBJ databases">
        <authorList>
            <person name="Palmer J.M."/>
        </authorList>
    </citation>
    <scope>NUCLEOTIDE SEQUENCE [LARGE SCALE GENOMIC DNA]</scope>
    <source>
        <strain evidence="2 3">DSM 7382</strain>
    </source>
</reference>
<sequence length="380" mass="41964">MPLAPVDDNGTVLFYEDSGIPDVNRAYTTLVLIHGITYNSDIFGKLVPFAAQYHLRLIRVNQRDYHPSSLFTTSEIEEFTSTDKVTQSLGVRKRGVEIANLLVHLIDTLNLPPISVGGDEKLGGISVLGWSMGAHLPIALLGSASTLSDQVQQRLQSYLRSTILFDPSMFPVGVSIPPIVFTSDRPKGLYWPFFDTSISLEERVQRFGPWVSSYYEPTEDISTVTLEKLGKRSPVQDLTEDTFSALSIEPWKKAMTLDRIPPDELTAMSSIEATARYPGTLGNLDPSVNRGILRHALGLDDPLLGSVGTPLVWPECKVVLVWCDMTLVDCTIASATLVKLLSTEGSNVKRKVEVQRLIGANHFPHWDEPEKVVSFLAGQI</sequence>
<dbReference type="InterPro" id="IPR000073">
    <property type="entry name" value="AB_hydrolase_1"/>
</dbReference>
<name>A0AAW0FAM0_9APHY</name>
<dbReference type="EMBL" id="JASBNA010000092">
    <property type="protein sequence ID" value="KAK7677271.1"/>
    <property type="molecule type" value="Genomic_DNA"/>
</dbReference>